<sequence length="157" mass="17439">MTGVQEQFPTTGLVRGYAPGVFDMFHVGHLNVINRARPHCDELIVGVVSDEVVEAIKGRPPVIPLSERMEVVAAIRGVDRVVVDVHSDKFDSWRELRFDVIFKGDDWRGTTKGSKLEGDLATVGAWVHYFPYTVHTSSTLLRRTLHSSLDTPAAEAI</sequence>
<dbReference type="RefSeq" id="WP_228393312.1">
    <property type="nucleotide sequence ID" value="NZ_VFOP01000001.1"/>
</dbReference>
<keyword evidence="2 4" id="KW-0548">Nucleotidyltransferase</keyword>
<dbReference type="Proteomes" id="UP000319516">
    <property type="component" value="Unassembled WGS sequence"/>
</dbReference>
<gene>
    <name evidence="4" type="ORF">FB467_0027</name>
</gene>
<evidence type="ECO:0000259" key="3">
    <source>
        <dbReference type="Pfam" id="PF01467"/>
    </source>
</evidence>
<evidence type="ECO:0000313" key="4">
    <source>
        <dbReference type="EMBL" id="TQL48965.1"/>
    </source>
</evidence>
<keyword evidence="1 4" id="KW-0808">Transferase</keyword>
<dbReference type="Pfam" id="PF01467">
    <property type="entry name" value="CTP_transf_like"/>
    <property type="match status" value="1"/>
</dbReference>
<dbReference type="Gene3D" id="3.40.50.620">
    <property type="entry name" value="HUPs"/>
    <property type="match status" value="1"/>
</dbReference>
<dbReference type="SUPFAM" id="SSF52374">
    <property type="entry name" value="Nucleotidylyl transferase"/>
    <property type="match status" value="1"/>
</dbReference>
<dbReference type="InterPro" id="IPR050385">
    <property type="entry name" value="Archaeal_FAD_synthase"/>
</dbReference>
<dbReference type="EMBL" id="VFOP01000001">
    <property type="protein sequence ID" value="TQL48965.1"/>
    <property type="molecule type" value="Genomic_DNA"/>
</dbReference>
<feature type="domain" description="Cytidyltransferase-like" evidence="3">
    <location>
        <begin position="17"/>
        <end position="143"/>
    </location>
</feature>
<protein>
    <submittedName>
        <fullName evidence="4">Glycerol-3-phosphate cytidylyltransferase</fullName>
    </submittedName>
</protein>
<dbReference type="InterPro" id="IPR014729">
    <property type="entry name" value="Rossmann-like_a/b/a_fold"/>
</dbReference>
<accession>A0A542YLJ4</accession>
<reference evidence="4 5" key="1">
    <citation type="submission" date="2019-06" db="EMBL/GenBank/DDBJ databases">
        <title>Sequencing the genomes of 1000 actinobacteria strains.</title>
        <authorList>
            <person name="Klenk H.-P."/>
        </authorList>
    </citation>
    <scope>NUCLEOTIDE SEQUENCE [LARGE SCALE GENOMIC DNA]</scope>
    <source>
        <strain evidence="4 5">DSM 12335</strain>
    </source>
</reference>
<evidence type="ECO:0000313" key="5">
    <source>
        <dbReference type="Proteomes" id="UP000319516"/>
    </source>
</evidence>
<name>A0A542YLJ4_9MICO</name>
<keyword evidence="5" id="KW-1185">Reference proteome</keyword>
<evidence type="ECO:0000256" key="2">
    <source>
        <dbReference type="ARBA" id="ARBA00022695"/>
    </source>
</evidence>
<organism evidence="4 5">
    <name type="scientific">Ornithinicoccus hortensis</name>
    <dbReference type="NCBI Taxonomy" id="82346"/>
    <lineage>
        <taxon>Bacteria</taxon>
        <taxon>Bacillati</taxon>
        <taxon>Actinomycetota</taxon>
        <taxon>Actinomycetes</taxon>
        <taxon>Micrococcales</taxon>
        <taxon>Intrasporangiaceae</taxon>
        <taxon>Ornithinicoccus</taxon>
    </lineage>
</organism>
<dbReference type="PANTHER" id="PTHR43793:SF1">
    <property type="entry name" value="FAD SYNTHASE"/>
    <property type="match status" value="1"/>
</dbReference>
<evidence type="ECO:0000256" key="1">
    <source>
        <dbReference type="ARBA" id="ARBA00022679"/>
    </source>
</evidence>
<dbReference type="AlphaFoldDB" id="A0A542YLJ4"/>
<dbReference type="PANTHER" id="PTHR43793">
    <property type="entry name" value="FAD SYNTHASE"/>
    <property type="match status" value="1"/>
</dbReference>
<dbReference type="GO" id="GO:0016779">
    <property type="term" value="F:nucleotidyltransferase activity"/>
    <property type="evidence" value="ECO:0007669"/>
    <property type="project" value="UniProtKB-KW"/>
</dbReference>
<dbReference type="InterPro" id="IPR004821">
    <property type="entry name" value="Cyt_trans-like"/>
</dbReference>
<comment type="caution">
    <text evidence="4">The sequence shown here is derived from an EMBL/GenBank/DDBJ whole genome shotgun (WGS) entry which is preliminary data.</text>
</comment>
<proteinExistence type="predicted"/>
<dbReference type="NCBIfam" id="TIGR00125">
    <property type="entry name" value="cyt_tran_rel"/>
    <property type="match status" value="1"/>
</dbReference>